<keyword evidence="2" id="KW-1185">Reference proteome</keyword>
<evidence type="ECO:0000313" key="1">
    <source>
        <dbReference type="EMBL" id="PHZ83404.1"/>
    </source>
</evidence>
<dbReference type="RefSeq" id="WP_099475297.1">
    <property type="nucleotide sequence ID" value="NZ_CP041025.1"/>
</dbReference>
<protein>
    <submittedName>
        <fullName evidence="1">Uncharacterized protein</fullName>
    </submittedName>
</protein>
<organism evidence="1 2">
    <name type="scientific">Paremcibacter congregatus</name>
    <dbReference type="NCBI Taxonomy" id="2043170"/>
    <lineage>
        <taxon>Bacteria</taxon>
        <taxon>Pseudomonadati</taxon>
        <taxon>Pseudomonadota</taxon>
        <taxon>Alphaproteobacteria</taxon>
        <taxon>Emcibacterales</taxon>
        <taxon>Emcibacteraceae</taxon>
        <taxon>Paremcibacter</taxon>
    </lineage>
</organism>
<evidence type="ECO:0000313" key="2">
    <source>
        <dbReference type="Proteomes" id="UP000229730"/>
    </source>
</evidence>
<sequence length="216" mass="23945">MILYRLSLLRYLKEKTKEVFGFSGFCKGDIFLNPALKAGRDILREGVYDDHIIHAIRHFAGREGYTTCYGDLNAGFGAIACAVAPLFKTVQLCEADDTLRAVLTVNIGLKAPGGGWEVYDAERTPSGPCILRCDRATETVRQASEAVIILQEKDALPLNFPGHDIYAYGAGMDKTRPFLTLWRLLTQGYVFRLRKIDSDDADRGGDYICLPKGMAV</sequence>
<accession>A0A2G4YM53</accession>
<comment type="caution">
    <text evidence="1">The sequence shown here is derived from an EMBL/GenBank/DDBJ whole genome shotgun (WGS) entry which is preliminary data.</text>
</comment>
<gene>
    <name evidence="1" type="ORF">CRD36_17750</name>
</gene>
<dbReference type="InParanoid" id="A0A2G4YM53"/>
<dbReference type="Proteomes" id="UP000229730">
    <property type="component" value="Unassembled WGS sequence"/>
</dbReference>
<proteinExistence type="predicted"/>
<dbReference type="AlphaFoldDB" id="A0A2G4YM53"/>
<dbReference type="EMBL" id="PDEM01000033">
    <property type="protein sequence ID" value="PHZ83404.1"/>
    <property type="molecule type" value="Genomic_DNA"/>
</dbReference>
<name>A0A2G4YM53_9PROT</name>
<reference evidence="1 2" key="1">
    <citation type="submission" date="2017-10" db="EMBL/GenBank/DDBJ databases">
        <title>Frigbacter circumglobatus gen. nov. sp. nov., isolated from sediment cultured in situ.</title>
        <authorList>
            <person name="Zhao Z."/>
        </authorList>
    </citation>
    <scope>NUCLEOTIDE SEQUENCE [LARGE SCALE GENOMIC DNA]</scope>
    <source>
        <strain evidence="1 2">ZYL</strain>
    </source>
</reference>